<feature type="domain" description="Response regulatory" evidence="18">
    <location>
        <begin position="610"/>
        <end position="726"/>
    </location>
</feature>
<dbReference type="CDD" id="cd00130">
    <property type="entry name" value="PAS"/>
    <property type="match status" value="1"/>
</dbReference>
<evidence type="ECO:0000313" key="22">
    <source>
        <dbReference type="EMBL" id="SMX29334.1"/>
    </source>
</evidence>
<dbReference type="InterPro" id="IPR008207">
    <property type="entry name" value="Sig_transdc_His_kin_Hpt_dom"/>
</dbReference>
<keyword evidence="23" id="KW-1185">Reference proteome</keyword>
<dbReference type="InterPro" id="IPR013767">
    <property type="entry name" value="PAS_fold"/>
</dbReference>
<evidence type="ECO:0000256" key="12">
    <source>
        <dbReference type="ARBA" id="ARBA00023012"/>
    </source>
</evidence>
<evidence type="ECO:0000256" key="9">
    <source>
        <dbReference type="ARBA" id="ARBA00022777"/>
    </source>
</evidence>
<dbReference type="InterPro" id="IPR005467">
    <property type="entry name" value="His_kinase_dom"/>
</dbReference>
<dbReference type="EC" id="2.7.13.3" evidence="3"/>
<dbReference type="GO" id="GO:0006355">
    <property type="term" value="P:regulation of DNA-templated transcription"/>
    <property type="evidence" value="ECO:0007669"/>
    <property type="project" value="InterPro"/>
</dbReference>
<keyword evidence="10" id="KW-0547">Nucleotide-binding</keyword>
<evidence type="ECO:0000259" key="18">
    <source>
        <dbReference type="PROSITE" id="PS50110"/>
    </source>
</evidence>
<evidence type="ECO:0000256" key="8">
    <source>
        <dbReference type="ARBA" id="ARBA00022692"/>
    </source>
</evidence>
<dbReference type="CDD" id="cd16922">
    <property type="entry name" value="HATPase_EvgS-ArcB-TorS-like"/>
    <property type="match status" value="1"/>
</dbReference>
<dbReference type="InterPro" id="IPR036097">
    <property type="entry name" value="HisK_dim/P_sf"/>
</dbReference>
<dbReference type="Pfam" id="PF00072">
    <property type="entry name" value="Response_reg"/>
    <property type="match status" value="1"/>
</dbReference>
<dbReference type="InterPro" id="IPR000014">
    <property type="entry name" value="PAS"/>
</dbReference>
<dbReference type="PROSITE" id="PS50110">
    <property type="entry name" value="RESPONSE_REGULATORY"/>
    <property type="match status" value="1"/>
</dbReference>
<evidence type="ECO:0000256" key="2">
    <source>
        <dbReference type="ARBA" id="ARBA00004429"/>
    </source>
</evidence>
<dbReference type="InterPro" id="IPR004358">
    <property type="entry name" value="Sig_transdc_His_kin-like_C"/>
</dbReference>
<evidence type="ECO:0000259" key="20">
    <source>
        <dbReference type="PROSITE" id="PS50113"/>
    </source>
</evidence>
<keyword evidence="9 22" id="KW-0418">Kinase</keyword>
<name>A0A238JGL1_9RHOB</name>
<dbReference type="PANTHER" id="PTHR43047">
    <property type="entry name" value="TWO-COMPONENT HISTIDINE PROTEIN KINASE"/>
    <property type="match status" value="1"/>
</dbReference>
<dbReference type="Pfam" id="PF00512">
    <property type="entry name" value="HisKA"/>
    <property type="match status" value="1"/>
</dbReference>
<dbReference type="OrthoDB" id="9801651at2"/>
<evidence type="ECO:0000256" key="3">
    <source>
        <dbReference type="ARBA" id="ARBA00012438"/>
    </source>
</evidence>
<feature type="domain" description="PAS" evidence="19">
    <location>
        <begin position="221"/>
        <end position="275"/>
    </location>
</feature>
<evidence type="ECO:0000256" key="4">
    <source>
        <dbReference type="ARBA" id="ARBA00022475"/>
    </source>
</evidence>
<dbReference type="SMART" id="SM00091">
    <property type="entry name" value="PAS"/>
    <property type="match status" value="1"/>
</dbReference>
<keyword evidence="11 16" id="KW-1133">Transmembrane helix</keyword>
<gene>
    <name evidence="22" type="primary">luxQ_2</name>
    <name evidence="22" type="ORF">TRP8649_03467</name>
</gene>
<evidence type="ECO:0000256" key="13">
    <source>
        <dbReference type="ARBA" id="ARBA00023136"/>
    </source>
</evidence>
<dbReference type="SMART" id="SM00388">
    <property type="entry name" value="HisKA"/>
    <property type="match status" value="1"/>
</dbReference>
<feature type="domain" description="PAC" evidence="20">
    <location>
        <begin position="300"/>
        <end position="350"/>
    </location>
</feature>
<dbReference type="Gene3D" id="3.30.450.20">
    <property type="entry name" value="PAS domain"/>
    <property type="match status" value="1"/>
</dbReference>
<feature type="domain" description="HPt" evidence="21">
    <location>
        <begin position="745"/>
        <end position="839"/>
    </location>
</feature>
<keyword evidence="12" id="KW-0902">Two-component regulatory system</keyword>
<dbReference type="Pfam" id="PF02518">
    <property type="entry name" value="HATPase_c"/>
    <property type="match status" value="1"/>
</dbReference>
<evidence type="ECO:0000256" key="7">
    <source>
        <dbReference type="ARBA" id="ARBA00022679"/>
    </source>
</evidence>
<keyword evidence="5" id="KW-0997">Cell inner membrane</keyword>
<dbReference type="SUPFAM" id="SSF55785">
    <property type="entry name" value="PYP-like sensor domain (PAS domain)"/>
    <property type="match status" value="1"/>
</dbReference>
<dbReference type="PROSITE" id="PS50109">
    <property type="entry name" value="HIS_KIN"/>
    <property type="match status" value="1"/>
</dbReference>
<evidence type="ECO:0000259" key="21">
    <source>
        <dbReference type="PROSITE" id="PS50894"/>
    </source>
</evidence>
<evidence type="ECO:0000256" key="11">
    <source>
        <dbReference type="ARBA" id="ARBA00022989"/>
    </source>
</evidence>
<protein>
    <recommendedName>
        <fullName evidence="3">histidine kinase</fullName>
        <ecNumber evidence="3">2.7.13.3</ecNumber>
    </recommendedName>
</protein>
<evidence type="ECO:0000256" key="16">
    <source>
        <dbReference type="SAM" id="Phobius"/>
    </source>
</evidence>
<keyword evidence="13 16" id="KW-0472">Membrane</keyword>
<dbReference type="SUPFAM" id="SSF55874">
    <property type="entry name" value="ATPase domain of HSP90 chaperone/DNA topoisomerase II/histidine kinase"/>
    <property type="match status" value="1"/>
</dbReference>
<organism evidence="22 23">
    <name type="scientific">Pelagimonas phthalicica</name>
    <dbReference type="NCBI Taxonomy" id="1037362"/>
    <lineage>
        <taxon>Bacteria</taxon>
        <taxon>Pseudomonadati</taxon>
        <taxon>Pseudomonadota</taxon>
        <taxon>Alphaproteobacteria</taxon>
        <taxon>Rhodobacterales</taxon>
        <taxon>Roseobacteraceae</taxon>
        <taxon>Pelagimonas</taxon>
    </lineage>
</organism>
<comment type="catalytic activity">
    <reaction evidence="1">
        <text>ATP + protein L-histidine = ADP + protein N-phospho-L-histidine.</text>
        <dbReference type="EC" id="2.7.13.3"/>
    </reaction>
</comment>
<evidence type="ECO:0000256" key="15">
    <source>
        <dbReference type="PROSITE-ProRule" id="PRU00169"/>
    </source>
</evidence>
<dbReference type="NCBIfam" id="TIGR00229">
    <property type="entry name" value="sensory_box"/>
    <property type="match status" value="1"/>
</dbReference>
<evidence type="ECO:0000256" key="10">
    <source>
        <dbReference type="ARBA" id="ARBA00022840"/>
    </source>
</evidence>
<comment type="subcellular location">
    <subcellularLocation>
        <location evidence="2">Cell inner membrane</location>
        <topology evidence="2">Multi-pass membrane protein</topology>
    </subcellularLocation>
</comment>
<dbReference type="InterPro" id="IPR035965">
    <property type="entry name" value="PAS-like_dom_sf"/>
</dbReference>
<dbReference type="Gene3D" id="1.10.287.130">
    <property type="match status" value="1"/>
</dbReference>
<dbReference type="CDD" id="cd17546">
    <property type="entry name" value="REC_hyHK_CKI1_RcsC-like"/>
    <property type="match status" value="1"/>
</dbReference>
<evidence type="ECO:0000256" key="1">
    <source>
        <dbReference type="ARBA" id="ARBA00000085"/>
    </source>
</evidence>
<dbReference type="RefSeq" id="WP_099247259.1">
    <property type="nucleotide sequence ID" value="NZ_FXXP01000002.1"/>
</dbReference>
<dbReference type="SMART" id="SM00448">
    <property type="entry name" value="REC"/>
    <property type="match status" value="1"/>
</dbReference>
<feature type="transmembrane region" description="Helical" evidence="16">
    <location>
        <begin position="16"/>
        <end position="38"/>
    </location>
</feature>
<keyword evidence="4" id="KW-1003">Cell membrane</keyword>
<reference evidence="23" key="1">
    <citation type="submission" date="2017-05" db="EMBL/GenBank/DDBJ databases">
        <authorList>
            <person name="Rodrigo-Torres L."/>
            <person name="Arahal R. D."/>
            <person name="Lucena T."/>
        </authorList>
    </citation>
    <scope>NUCLEOTIDE SEQUENCE [LARGE SCALE GENOMIC DNA]</scope>
    <source>
        <strain evidence="23">CECT 8649</strain>
    </source>
</reference>
<dbReference type="Pfam" id="PF01627">
    <property type="entry name" value="Hpt"/>
    <property type="match status" value="1"/>
</dbReference>
<dbReference type="EMBL" id="FXXP01000002">
    <property type="protein sequence ID" value="SMX29334.1"/>
    <property type="molecule type" value="Genomic_DNA"/>
</dbReference>
<keyword evidence="8 16" id="KW-0812">Transmembrane</keyword>
<dbReference type="PROSITE" id="PS50113">
    <property type="entry name" value="PAC"/>
    <property type="match status" value="1"/>
</dbReference>
<dbReference type="InterPro" id="IPR036641">
    <property type="entry name" value="HPT_dom_sf"/>
</dbReference>
<dbReference type="Gene3D" id="3.30.565.10">
    <property type="entry name" value="Histidine kinase-like ATPase, C-terminal domain"/>
    <property type="match status" value="1"/>
</dbReference>
<feature type="modified residue" description="4-aspartylphosphate" evidence="15">
    <location>
        <position position="659"/>
    </location>
</feature>
<dbReference type="GO" id="GO:0005886">
    <property type="term" value="C:plasma membrane"/>
    <property type="evidence" value="ECO:0007669"/>
    <property type="project" value="UniProtKB-SubCell"/>
</dbReference>
<proteinExistence type="predicted"/>
<keyword evidence="6 15" id="KW-0597">Phosphoprotein</keyword>
<feature type="domain" description="Histidine kinase" evidence="17">
    <location>
        <begin position="368"/>
        <end position="588"/>
    </location>
</feature>
<dbReference type="CDD" id="cd00082">
    <property type="entry name" value="HisKA"/>
    <property type="match status" value="1"/>
</dbReference>
<dbReference type="Pfam" id="PF00989">
    <property type="entry name" value="PAS"/>
    <property type="match status" value="1"/>
</dbReference>
<dbReference type="GO" id="GO:0000155">
    <property type="term" value="F:phosphorelay sensor kinase activity"/>
    <property type="evidence" value="ECO:0007669"/>
    <property type="project" value="InterPro"/>
</dbReference>
<evidence type="ECO:0000259" key="17">
    <source>
        <dbReference type="PROSITE" id="PS50109"/>
    </source>
</evidence>
<dbReference type="InterPro" id="IPR001789">
    <property type="entry name" value="Sig_transdc_resp-reg_receiver"/>
</dbReference>
<dbReference type="SUPFAM" id="SSF52172">
    <property type="entry name" value="CheY-like"/>
    <property type="match status" value="1"/>
</dbReference>
<evidence type="ECO:0000256" key="14">
    <source>
        <dbReference type="PROSITE-ProRule" id="PRU00110"/>
    </source>
</evidence>
<feature type="modified residue" description="Phosphohistidine" evidence="14">
    <location>
        <position position="785"/>
    </location>
</feature>
<evidence type="ECO:0000259" key="19">
    <source>
        <dbReference type="PROSITE" id="PS50112"/>
    </source>
</evidence>
<dbReference type="PANTHER" id="PTHR43047:SF64">
    <property type="entry name" value="HISTIDINE KINASE CONTAINING CHEY-HOMOLOGOUS RECEIVER DOMAIN AND PAS DOMAIN-RELATED"/>
    <property type="match status" value="1"/>
</dbReference>
<dbReference type="Gene3D" id="3.40.50.2300">
    <property type="match status" value="1"/>
</dbReference>
<dbReference type="InterPro" id="IPR000700">
    <property type="entry name" value="PAS-assoc_C"/>
</dbReference>
<dbReference type="InterPro" id="IPR003594">
    <property type="entry name" value="HATPase_dom"/>
</dbReference>
<keyword evidence="7 22" id="KW-0808">Transferase</keyword>
<dbReference type="PRINTS" id="PR00344">
    <property type="entry name" value="BCTRLSENSOR"/>
</dbReference>
<feature type="transmembrane region" description="Helical" evidence="16">
    <location>
        <begin position="183"/>
        <end position="207"/>
    </location>
</feature>
<dbReference type="PROSITE" id="PS50894">
    <property type="entry name" value="HPT"/>
    <property type="match status" value="1"/>
</dbReference>
<dbReference type="InterPro" id="IPR003661">
    <property type="entry name" value="HisK_dim/P_dom"/>
</dbReference>
<dbReference type="Proteomes" id="UP000225972">
    <property type="component" value="Unassembled WGS sequence"/>
</dbReference>
<dbReference type="Gene3D" id="1.20.120.160">
    <property type="entry name" value="HPT domain"/>
    <property type="match status" value="1"/>
</dbReference>
<dbReference type="SUPFAM" id="SSF47226">
    <property type="entry name" value="Histidine-containing phosphotransfer domain, HPT domain"/>
    <property type="match status" value="1"/>
</dbReference>
<keyword evidence="10" id="KW-0067">ATP-binding</keyword>
<dbReference type="AlphaFoldDB" id="A0A238JGL1"/>
<evidence type="ECO:0000256" key="6">
    <source>
        <dbReference type="ARBA" id="ARBA00022553"/>
    </source>
</evidence>
<dbReference type="InterPro" id="IPR011006">
    <property type="entry name" value="CheY-like_superfamily"/>
</dbReference>
<dbReference type="InterPro" id="IPR036890">
    <property type="entry name" value="HATPase_C_sf"/>
</dbReference>
<dbReference type="SMART" id="SM00387">
    <property type="entry name" value="HATPase_c"/>
    <property type="match status" value="1"/>
</dbReference>
<evidence type="ECO:0000256" key="5">
    <source>
        <dbReference type="ARBA" id="ARBA00022519"/>
    </source>
</evidence>
<accession>A0A238JGL1</accession>
<evidence type="ECO:0000313" key="23">
    <source>
        <dbReference type="Proteomes" id="UP000225972"/>
    </source>
</evidence>
<dbReference type="PROSITE" id="PS50112">
    <property type="entry name" value="PAS"/>
    <property type="match status" value="1"/>
</dbReference>
<dbReference type="SUPFAM" id="SSF47384">
    <property type="entry name" value="Homodimeric domain of signal transducing histidine kinase"/>
    <property type="match status" value="1"/>
</dbReference>
<sequence length="844" mass="92190">MDGRTLNSKPSSRFPFIGVFIALVVFVVLTGFVGREVFGELEKLKSARTDNVEWALSQSEVEYLRFLDALSNSDIGDPAEAAERIRLRFDLLYSRIDLFQHGQLFAPFRDVSSASATLPLIRNTLDGFIPYMDGSDAVLLRAVPQIKLQTQSLQNDLRVLALGGVEFFARQSDYRRGEVSSTLANLINLTGAMLLVMGGLSVGLFHLNIQRRRQGAQLVEINSRLQGILETSLDGVIVTNKRGEILTLNPAAEHIFGFRANDVQGVPIGDLIVPDHLRPAHRDGMARMQAGGERRVIGKGRVQLEACRHDGEVFPIEMALSSIREDGDEIFVAFLRDISQAKADEKELIKARDQALAGEKAKTDFLAVMSHEIRTPLNGILGTLQLMFREDINARQRKMLQNMDISGQLLLRHVNAVLDIVSTEGGADKTRKEPVNSGRLIQNIIDAQSGAAAERGNAIEWSWTGDAQDWILSDEHKLEQILLNLVGNAIKFTRDGLVKLDARLEDHAGGSTLTISVQDTGIGIAKDQLDKVFDDFQTFDASLDRSAPGTGLGLGIAQRFARVLGGTIEVQSAVGVGSRFDVILPVTRTQAPMAKSQPEETAGGMLPALDILVVDDNQINLDVMAAMLEHEGHHVTCRDNAHDAITTAAQRMFDVILMDISMPEMDGLAATRRIRETGCSATVPIFAVSANVFPEDTRTYLEAGMTGVLGKPLTFAALESALLDIVDPPLPNTDVLNAAQLDDLVNALSADALLHLFGRLQKDVAAFLNDIKDLNDPASRAVQAHNVAGSAAMLGAQRLGLLLNQIENMCEQERVKDVSDALPELRTCWENTQDGLKAWLSRLT</sequence>